<comment type="similarity">
    <text evidence="3">Belongs to the PIGS family.</text>
</comment>
<organism evidence="12 13">
    <name type="scientific">Vigna mungo</name>
    <name type="common">Black gram</name>
    <name type="synonym">Phaseolus mungo</name>
    <dbReference type="NCBI Taxonomy" id="3915"/>
    <lineage>
        <taxon>Eukaryota</taxon>
        <taxon>Viridiplantae</taxon>
        <taxon>Streptophyta</taxon>
        <taxon>Embryophyta</taxon>
        <taxon>Tracheophyta</taxon>
        <taxon>Spermatophyta</taxon>
        <taxon>Magnoliopsida</taxon>
        <taxon>eudicotyledons</taxon>
        <taxon>Gunneridae</taxon>
        <taxon>Pentapetalae</taxon>
        <taxon>rosids</taxon>
        <taxon>fabids</taxon>
        <taxon>Fabales</taxon>
        <taxon>Fabaceae</taxon>
        <taxon>Papilionoideae</taxon>
        <taxon>50 kb inversion clade</taxon>
        <taxon>NPAAA clade</taxon>
        <taxon>indigoferoid/millettioid clade</taxon>
        <taxon>Phaseoleae</taxon>
        <taxon>Vigna</taxon>
    </lineage>
</organism>
<protein>
    <recommendedName>
        <fullName evidence="14">GPI transamidase component PIG-S</fullName>
    </recommendedName>
</protein>
<dbReference type="GO" id="GO:0042765">
    <property type="term" value="C:GPI-anchor transamidase complex"/>
    <property type="evidence" value="ECO:0007669"/>
    <property type="project" value="InterPro"/>
</dbReference>
<evidence type="ECO:0000256" key="8">
    <source>
        <dbReference type="ARBA" id="ARBA00023136"/>
    </source>
</evidence>
<keyword evidence="9" id="KW-0325">Glycoprotein</keyword>
<evidence type="ECO:0000256" key="2">
    <source>
        <dbReference type="ARBA" id="ARBA00004687"/>
    </source>
</evidence>
<gene>
    <name evidence="12" type="ORF">V8G54_021440</name>
</gene>
<evidence type="ECO:0000256" key="6">
    <source>
        <dbReference type="ARBA" id="ARBA00022824"/>
    </source>
</evidence>
<keyword evidence="13" id="KW-1185">Reference proteome</keyword>
<reference evidence="12 13" key="1">
    <citation type="journal article" date="2023" name="Life. Sci Alliance">
        <title>Evolutionary insights into 3D genome organization and epigenetic landscape of Vigna mungo.</title>
        <authorList>
            <person name="Junaid A."/>
            <person name="Singh B."/>
            <person name="Bhatia S."/>
        </authorList>
    </citation>
    <scope>NUCLEOTIDE SEQUENCE [LARGE SCALE GENOMIC DNA]</scope>
    <source>
        <strain evidence="12">Urdbean</strain>
    </source>
</reference>
<dbReference type="PANTHER" id="PTHR21072">
    <property type="entry name" value="GPI TRANSAMIDASE COMPONENT PIG-S"/>
    <property type="match status" value="1"/>
</dbReference>
<keyword evidence="6" id="KW-0256">Endoplasmic reticulum</keyword>
<dbReference type="Pfam" id="PF10510">
    <property type="entry name" value="PIG-S"/>
    <property type="match status" value="1"/>
</dbReference>
<dbReference type="InterPro" id="IPR019540">
    <property type="entry name" value="PtdIno-glycan_biosynth_class_S"/>
</dbReference>
<dbReference type="AlphaFoldDB" id="A0AAQ3RUB3"/>
<dbReference type="GO" id="GO:0016255">
    <property type="term" value="P:attachment of GPI anchor to protein"/>
    <property type="evidence" value="ECO:0007669"/>
    <property type="project" value="InterPro"/>
</dbReference>
<keyword evidence="4" id="KW-0337">GPI-anchor biosynthesis</keyword>
<dbReference type="Proteomes" id="UP001374535">
    <property type="component" value="Chromosome 6"/>
</dbReference>
<evidence type="ECO:0000256" key="7">
    <source>
        <dbReference type="ARBA" id="ARBA00022989"/>
    </source>
</evidence>
<comment type="subcellular location">
    <subcellularLocation>
        <location evidence="1">Endoplasmic reticulum membrane</location>
        <topology evidence="1">Multi-pass membrane protein</topology>
    </subcellularLocation>
</comment>
<feature type="region of interest" description="Disordered" evidence="10">
    <location>
        <begin position="1"/>
        <end position="31"/>
    </location>
</feature>
<comment type="pathway">
    <text evidence="2">Glycolipid biosynthesis; glycosylphosphatidylinositol-anchor biosynthesis.</text>
</comment>
<evidence type="ECO:0000256" key="10">
    <source>
        <dbReference type="SAM" id="MobiDB-lite"/>
    </source>
</evidence>
<accession>A0AAQ3RUB3</accession>
<feature type="transmembrane region" description="Helical" evidence="11">
    <location>
        <begin position="40"/>
        <end position="58"/>
    </location>
</feature>
<evidence type="ECO:0008006" key="14">
    <source>
        <dbReference type="Google" id="ProtNLM"/>
    </source>
</evidence>
<sequence length="533" mass="58862">MAEISDSPSTSKPVEENTQTLTPQIDSKTTRNTKPGVKRLIICVSVLFSFILGFPLLWKSIEIYRAPLPFDRIDSFSSQVESNPLSFPCSFQAVFIGFDFKASHREVGAAITRKMSDVGRGECGGCGGNYSVAVAVERGDVSAFDFGAKLRSDDEDADEWVRSVVNEYGGGHAYSVVVVNEGGEVRSVVGKYRHAWIVGRVEEEEAVLRVAEIFVKVFVNGGDEEGLVRSEFMPVGADGRITLEIGYMIGMDYEIQNAPASTSARVGDFMIGNFREIDETFLQPVIEALQPIANISVESQVLYHTPKSSFSYWDDKHGSHIFTAKDLPFFVNSNEWHLDTSVAAGGRYIPSAKECPLQLKLPNGDISKTNGFISPMWGGVLVWNPQSCIKDLESNDPVRNTISHQDLQMLFEVLMGQLRQLLGLKSDNLYVGESGTSILLGSERGFTEWELDVLFRKHICFNLLSCATTLGSLSRLVQSLPRMIIMDEIGKQVKFSLEAAKFAQSNASIGIYDASAGMLFTDFMVISNTCYRL</sequence>
<evidence type="ECO:0000256" key="11">
    <source>
        <dbReference type="SAM" id="Phobius"/>
    </source>
</evidence>
<proteinExistence type="inferred from homology"/>
<dbReference type="EMBL" id="CP144695">
    <property type="protein sequence ID" value="WVZ08094.1"/>
    <property type="molecule type" value="Genomic_DNA"/>
</dbReference>
<evidence type="ECO:0000256" key="4">
    <source>
        <dbReference type="ARBA" id="ARBA00022502"/>
    </source>
</evidence>
<evidence type="ECO:0000256" key="9">
    <source>
        <dbReference type="ARBA" id="ARBA00023180"/>
    </source>
</evidence>
<evidence type="ECO:0000313" key="13">
    <source>
        <dbReference type="Proteomes" id="UP001374535"/>
    </source>
</evidence>
<evidence type="ECO:0000256" key="1">
    <source>
        <dbReference type="ARBA" id="ARBA00004477"/>
    </source>
</evidence>
<evidence type="ECO:0000256" key="3">
    <source>
        <dbReference type="ARBA" id="ARBA00005316"/>
    </source>
</evidence>
<evidence type="ECO:0000313" key="12">
    <source>
        <dbReference type="EMBL" id="WVZ08094.1"/>
    </source>
</evidence>
<dbReference type="PANTHER" id="PTHR21072:SF13">
    <property type="entry name" value="GPI TRANSAMIDASE COMPONENT PIG-S"/>
    <property type="match status" value="1"/>
</dbReference>
<keyword evidence="7 11" id="KW-1133">Transmembrane helix</keyword>
<evidence type="ECO:0000256" key="5">
    <source>
        <dbReference type="ARBA" id="ARBA00022692"/>
    </source>
</evidence>
<keyword evidence="5 11" id="KW-0812">Transmembrane</keyword>
<name>A0AAQ3RUB3_VIGMU</name>
<keyword evidence="8 11" id="KW-0472">Membrane</keyword>
<dbReference type="GO" id="GO:0006506">
    <property type="term" value="P:GPI anchor biosynthetic process"/>
    <property type="evidence" value="ECO:0007669"/>
    <property type="project" value="UniProtKB-KW"/>
</dbReference>